<evidence type="ECO:0000313" key="1">
    <source>
        <dbReference type="EMBL" id="AEO57090.1"/>
    </source>
</evidence>
<reference evidence="1 2" key="1">
    <citation type="journal article" date="2011" name="Nat. Biotechnol.">
        <title>Comparative genomic analysis of the thermophilic biomass-degrading fungi Myceliophthora thermophila and Thielavia terrestris.</title>
        <authorList>
            <person name="Berka R.M."/>
            <person name="Grigoriev I.V."/>
            <person name="Otillar R."/>
            <person name="Salamov A."/>
            <person name="Grimwood J."/>
            <person name="Reid I."/>
            <person name="Ishmael N."/>
            <person name="John T."/>
            <person name="Darmond C."/>
            <person name="Moisan M.-C."/>
            <person name="Henrissat B."/>
            <person name="Coutinho P.M."/>
            <person name="Lombard V."/>
            <person name="Natvig D.O."/>
            <person name="Lindquist E."/>
            <person name="Schmutz J."/>
            <person name="Lucas S."/>
            <person name="Harris P."/>
            <person name="Powlowski J."/>
            <person name="Bellemare A."/>
            <person name="Taylor D."/>
            <person name="Butler G."/>
            <person name="de Vries R.P."/>
            <person name="Allijn I.E."/>
            <person name="van den Brink J."/>
            <person name="Ushinsky S."/>
            <person name="Storms R."/>
            <person name="Powell A.J."/>
            <person name="Paulsen I.T."/>
            <person name="Elbourne L.D.H."/>
            <person name="Baker S.E."/>
            <person name="Magnuson J."/>
            <person name="LaBoissiere S."/>
            <person name="Clutterbuck A.J."/>
            <person name="Martinez D."/>
            <person name="Wogulis M."/>
            <person name="de Leon A.L."/>
            <person name="Rey M.W."/>
            <person name="Tsang A."/>
        </authorList>
    </citation>
    <scope>NUCLEOTIDE SEQUENCE [LARGE SCALE GENOMIC DNA]</scope>
    <source>
        <strain evidence="2">ATCC 42464 / BCRC 31852 / DSM 1799</strain>
    </source>
</reference>
<gene>
    <name evidence="1" type="ORF">MYCTH_2302869</name>
</gene>
<name>G2Q8P1_THET4</name>
<dbReference type="GeneID" id="11512388"/>
<sequence length="51" mass="5728">MQQQVTWAEPVPFLQPQLKKPPMMLPRSPFLPPPAAVRSMNMGLLSLLTGR</sequence>
<protein>
    <submittedName>
        <fullName evidence="1">Uncharacterized protein</fullName>
    </submittedName>
</protein>
<keyword evidence="2" id="KW-1185">Reference proteome</keyword>
<dbReference type="RefSeq" id="XP_003662335.1">
    <property type="nucleotide sequence ID" value="XM_003662287.1"/>
</dbReference>
<dbReference type="KEGG" id="mtm:MYCTH_2302869"/>
<accession>G2Q8P1</accession>
<dbReference type="InParanoid" id="G2Q8P1"/>
<dbReference type="EMBL" id="CP003003">
    <property type="protein sequence ID" value="AEO57090.1"/>
    <property type="molecule type" value="Genomic_DNA"/>
</dbReference>
<dbReference type="Proteomes" id="UP000007322">
    <property type="component" value="Chromosome 2"/>
</dbReference>
<organism evidence="1 2">
    <name type="scientific">Thermothelomyces thermophilus (strain ATCC 42464 / BCRC 31852 / DSM 1799)</name>
    <name type="common">Sporotrichum thermophile</name>
    <dbReference type="NCBI Taxonomy" id="573729"/>
    <lineage>
        <taxon>Eukaryota</taxon>
        <taxon>Fungi</taxon>
        <taxon>Dikarya</taxon>
        <taxon>Ascomycota</taxon>
        <taxon>Pezizomycotina</taxon>
        <taxon>Sordariomycetes</taxon>
        <taxon>Sordariomycetidae</taxon>
        <taxon>Sordariales</taxon>
        <taxon>Chaetomiaceae</taxon>
        <taxon>Thermothelomyces</taxon>
    </lineage>
</organism>
<dbReference type="AlphaFoldDB" id="G2Q8P1"/>
<dbReference type="VEuPathDB" id="FungiDB:MYCTH_2302869"/>
<proteinExistence type="predicted"/>
<dbReference type="HOGENOM" id="CLU_3108091_0_0_1"/>
<evidence type="ECO:0000313" key="2">
    <source>
        <dbReference type="Proteomes" id="UP000007322"/>
    </source>
</evidence>